<proteinExistence type="predicted"/>
<dbReference type="NCBIfam" id="TIGR01840">
    <property type="entry name" value="esterase_phb"/>
    <property type="match status" value="1"/>
</dbReference>
<name>A0ABV6IP41_9PROT</name>
<evidence type="ECO:0000256" key="1">
    <source>
        <dbReference type="ARBA" id="ARBA00022729"/>
    </source>
</evidence>
<dbReference type="InterPro" id="IPR029058">
    <property type="entry name" value="AB_hydrolase_fold"/>
</dbReference>
<protein>
    <submittedName>
        <fullName evidence="4">Alpha/beta hydrolase family esterase</fullName>
    </submittedName>
</protein>
<keyword evidence="2 4" id="KW-0378">Hydrolase</keyword>
<dbReference type="Gene3D" id="3.40.50.1820">
    <property type="entry name" value="alpha/beta hydrolase"/>
    <property type="match status" value="1"/>
</dbReference>
<feature type="region of interest" description="Disordered" evidence="3">
    <location>
        <begin position="375"/>
        <end position="423"/>
    </location>
</feature>
<dbReference type="EMBL" id="JBHLVZ010000005">
    <property type="protein sequence ID" value="MFC0385383.1"/>
    <property type="molecule type" value="Genomic_DNA"/>
</dbReference>
<organism evidence="4 5">
    <name type="scientific">Muricoccus vinaceus</name>
    <dbReference type="NCBI Taxonomy" id="424704"/>
    <lineage>
        <taxon>Bacteria</taxon>
        <taxon>Pseudomonadati</taxon>
        <taxon>Pseudomonadota</taxon>
        <taxon>Alphaproteobacteria</taxon>
        <taxon>Acetobacterales</taxon>
        <taxon>Roseomonadaceae</taxon>
        <taxon>Muricoccus</taxon>
    </lineage>
</organism>
<comment type="caution">
    <text evidence="4">The sequence shown here is derived from an EMBL/GenBank/DDBJ whole genome shotgun (WGS) entry which is preliminary data.</text>
</comment>
<dbReference type="InterPro" id="IPR010126">
    <property type="entry name" value="Esterase_phb"/>
</dbReference>
<accession>A0ABV6IP41</accession>
<feature type="region of interest" description="Disordered" evidence="3">
    <location>
        <begin position="428"/>
        <end position="447"/>
    </location>
</feature>
<keyword evidence="1" id="KW-0732">Signal</keyword>
<feature type="compositionally biased region" description="Low complexity" evidence="3">
    <location>
        <begin position="332"/>
        <end position="346"/>
    </location>
</feature>
<feature type="compositionally biased region" description="Low complexity" evidence="3">
    <location>
        <begin position="411"/>
        <end position="423"/>
    </location>
</feature>
<keyword evidence="5" id="KW-1185">Reference proteome</keyword>
<dbReference type="PANTHER" id="PTHR43037:SF1">
    <property type="entry name" value="BLL1128 PROTEIN"/>
    <property type="match status" value="1"/>
</dbReference>
<feature type="compositionally biased region" description="Low complexity" evidence="3">
    <location>
        <begin position="428"/>
        <end position="438"/>
    </location>
</feature>
<dbReference type="GO" id="GO:0016787">
    <property type="term" value="F:hydrolase activity"/>
    <property type="evidence" value="ECO:0007669"/>
    <property type="project" value="UniProtKB-KW"/>
</dbReference>
<feature type="region of interest" description="Disordered" evidence="3">
    <location>
        <begin position="332"/>
        <end position="363"/>
    </location>
</feature>
<feature type="compositionally biased region" description="Gly residues" evidence="3">
    <location>
        <begin position="401"/>
        <end position="410"/>
    </location>
</feature>
<evidence type="ECO:0000313" key="4">
    <source>
        <dbReference type="EMBL" id="MFC0385383.1"/>
    </source>
</evidence>
<reference evidence="4 5" key="1">
    <citation type="submission" date="2024-09" db="EMBL/GenBank/DDBJ databases">
        <authorList>
            <person name="Sun Q."/>
            <person name="Mori K."/>
        </authorList>
    </citation>
    <scope>NUCLEOTIDE SEQUENCE [LARGE SCALE GENOMIC DNA]</scope>
    <source>
        <strain evidence="4 5">CCM 7468</strain>
    </source>
</reference>
<dbReference type="InterPro" id="IPR050955">
    <property type="entry name" value="Plant_Biomass_Hydrol_Est"/>
</dbReference>
<dbReference type="SUPFAM" id="SSF53474">
    <property type="entry name" value="alpha/beta-Hydrolases"/>
    <property type="match status" value="2"/>
</dbReference>
<dbReference type="Pfam" id="PF10503">
    <property type="entry name" value="Esterase_PHB"/>
    <property type="match status" value="1"/>
</dbReference>
<dbReference type="Proteomes" id="UP001589789">
    <property type="component" value="Unassembled WGS sequence"/>
</dbReference>
<gene>
    <name evidence="4" type="ORF">ACFFIC_07415</name>
</gene>
<sequence length="464" mass="46583">MRNPKLDLSALVRLQRRRRDAASQTATGAGGGNALSEITGFGSNPGALRMFAHVPADLPRGAPLVVALHGCTQNAAAYDQGCGWSAMADRLGFAVLLPEQQRANNSSLCFNWFEPGDTARGAGEALSIRQMIAQMLETHAIDPARVFVTGLSAGGAMTAVMLATYPETFAGGAIIAGLPFGAAGSVMEALGAMSRIAALPAATRGQAVRAASPHRGPWPRVSVWHGEADTTVGSDNAGESVKQWLNLHGLDGAKPVREPGGPGHTHLTWRGADGVARVESHSIAGMAHGVPLRPGQGEGLAGAAGAYMLDVGVSSTHQILGFWGIDTAGAAEGAPAPRAARGDAGPVPTPESARPAAPGPAQPAAPEVILARRPAAGSATQGPVTREPAPADASSGAFPGFPGGFPGTFPGGTSNPFGASFQNPFAGAAGEAAQGGAKAPPPGGPGDIIVRALRAAGLMGTGRE</sequence>
<dbReference type="RefSeq" id="WP_377049531.1">
    <property type="nucleotide sequence ID" value="NZ_JBHLVZ010000005.1"/>
</dbReference>
<evidence type="ECO:0000256" key="3">
    <source>
        <dbReference type="SAM" id="MobiDB-lite"/>
    </source>
</evidence>
<dbReference type="PANTHER" id="PTHR43037">
    <property type="entry name" value="UNNAMED PRODUCT-RELATED"/>
    <property type="match status" value="1"/>
</dbReference>
<evidence type="ECO:0000313" key="5">
    <source>
        <dbReference type="Proteomes" id="UP001589789"/>
    </source>
</evidence>
<evidence type="ECO:0000256" key="2">
    <source>
        <dbReference type="ARBA" id="ARBA00022801"/>
    </source>
</evidence>